<comment type="caution">
    <text evidence="1">The sequence shown here is derived from an EMBL/GenBank/DDBJ whole genome shotgun (WGS) entry which is preliminary data.</text>
</comment>
<name>A0ACC1TA67_9APHY</name>
<dbReference type="EMBL" id="JANHOG010000256">
    <property type="protein sequence ID" value="KAJ3556273.1"/>
    <property type="molecule type" value="Genomic_DNA"/>
</dbReference>
<keyword evidence="2" id="KW-1185">Reference proteome</keyword>
<reference evidence="1" key="1">
    <citation type="submission" date="2022-07" db="EMBL/GenBank/DDBJ databases">
        <title>Genome Sequence of Phlebia brevispora.</title>
        <authorList>
            <person name="Buettner E."/>
        </authorList>
    </citation>
    <scope>NUCLEOTIDE SEQUENCE</scope>
    <source>
        <strain evidence="1">MPL23</strain>
    </source>
</reference>
<accession>A0ACC1TA67</accession>
<evidence type="ECO:0000313" key="2">
    <source>
        <dbReference type="Proteomes" id="UP001148662"/>
    </source>
</evidence>
<evidence type="ECO:0000313" key="1">
    <source>
        <dbReference type="EMBL" id="KAJ3556273.1"/>
    </source>
</evidence>
<gene>
    <name evidence="1" type="ORF">NM688_g2122</name>
</gene>
<protein>
    <submittedName>
        <fullName evidence="1">Uncharacterized protein</fullName>
    </submittedName>
</protein>
<proteinExistence type="predicted"/>
<dbReference type="Proteomes" id="UP001148662">
    <property type="component" value="Unassembled WGS sequence"/>
</dbReference>
<sequence length="656" mass="72487">MVVFNVLEDAFSSRISLGSDTCNGAAQSRIYGLEYVFFKFAYADQAGSLLLQSVLVDRIRQRFCVYNKVSQPTTFAPRLSAFSNPIPALNYFVVIETRWRISSVSPLAHTVHPHHSTASYLVEFQAARPTELSSLPSSHRHRSIALKIPSLVATIPAPVVERYCTSKAILDFYANVFSLALKLFGVCAMFARPGHFRSAFLDKIPLMCPGERLAARLWTIFTDPGTHSYHIVRSRIGTISRTIRQVVIGTGMAKDLVARPTADRSCIVRHSEKNDCVSDAITEPTFRISDVSHSKTLFSYESARLRLGRPSEIRIERPKAAQNHSARSLDVSHGDNSGCMEAFTRYIGKSHSHRVQIGQDIKIVPQVLRAGDIIMDTSRVWVITGVIGTVRSLAKFPEELRTAGVLPLVADFSQSDDELKKAAQDALTLFGTVDVLVNNAATGVVGPLEEVATSDIRAQFQVNFFGLMAFTQPFITHFPALDSYTDVLSLELKLFGVRVMAVQPGYFKSAFLSKMPLMSPGEDSGASLSKIYTDPATQGYDFVRQVGKIHLDNRQVGDPEKYAQRVYEVVTGTGLADGVVARPTVDGKWEGPWELNRIPLGPDSYKLMKEQLDVRGGECAPIREYHELYRLYGGTAAVSHALTTAVFSSHRLSCLL</sequence>
<organism evidence="1 2">
    <name type="scientific">Phlebia brevispora</name>
    <dbReference type="NCBI Taxonomy" id="194682"/>
    <lineage>
        <taxon>Eukaryota</taxon>
        <taxon>Fungi</taxon>
        <taxon>Dikarya</taxon>
        <taxon>Basidiomycota</taxon>
        <taxon>Agaricomycotina</taxon>
        <taxon>Agaricomycetes</taxon>
        <taxon>Polyporales</taxon>
        <taxon>Meruliaceae</taxon>
        <taxon>Phlebia</taxon>
    </lineage>
</organism>